<dbReference type="SUPFAM" id="SSF46785">
    <property type="entry name" value="Winged helix' DNA-binding domain"/>
    <property type="match status" value="1"/>
</dbReference>
<dbReference type="Proteomes" id="UP001410394">
    <property type="component" value="Unassembled WGS sequence"/>
</dbReference>
<evidence type="ECO:0000313" key="1">
    <source>
        <dbReference type="EMBL" id="MEN3070714.1"/>
    </source>
</evidence>
<gene>
    <name evidence="1" type="ORF">ABDB84_19680</name>
</gene>
<dbReference type="NCBIfam" id="TIGR04176">
    <property type="entry name" value="MarR_EPS"/>
    <property type="match status" value="1"/>
</dbReference>
<name>A0ABU9Z3T0_9RHOO</name>
<keyword evidence="2" id="KW-1185">Reference proteome</keyword>
<sequence>MSPEQQAQFRLLKTLEEHPEFSQRDLAEAVGLSLGRTNFVIHALMDKGFIKIERFLNSDNKLSKTAYILTPAGIRHRVELTQSYIKRKLYEYQALKSELEALRRDAPEEFPNTKDTQD</sequence>
<dbReference type="InterPro" id="IPR036388">
    <property type="entry name" value="WH-like_DNA-bd_sf"/>
</dbReference>
<dbReference type="EMBL" id="JBDIVE010000019">
    <property type="protein sequence ID" value="MEN3070714.1"/>
    <property type="molecule type" value="Genomic_DNA"/>
</dbReference>
<protein>
    <submittedName>
        <fullName evidence="1">MarR family EPS-associated transcriptional regulator</fullName>
    </submittedName>
</protein>
<accession>A0ABU9Z3T0</accession>
<dbReference type="InterPro" id="IPR026433">
    <property type="entry name" value="MarR_EPS"/>
</dbReference>
<dbReference type="RefSeq" id="WP_345921492.1">
    <property type="nucleotide sequence ID" value="NZ_JBDIVE010000019.1"/>
</dbReference>
<organism evidence="1 2">
    <name type="scientific">Uliginosibacterium sediminicola</name>
    <dbReference type="NCBI Taxonomy" id="2024550"/>
    <lineage>
        <taxon>Bacteria</taxon>
        <taxon>Pseudomonadati</taxon>
        <taxon>Pseudomonadota</taxon>
        <taxon>Betaproteobacteria</taxon>
        <taxon>Rhodocyclales</taxon>
        <taxon>Zoogloeaceae</taxon>
        <taxon>Uliginosibacterium</taxon>
    </lineage>
</organism>
<dbReference type="Pfam" id="PF13412">
    <property type="entry name" value="HTH_24"/>
    <property type="match status" value="1"/>
</dbReference>
<dbReference type="InterPro" id="IPR036390">
    <property type="entry name" value="WH_DNA-bd_sf"/>
</dbReference>
<dbReference type="Gene3D" id="1.10.10.10">
    <property type="entry name" value="Winged helix-like DNA-binding domain superfamily/Winged helix DNA-binding domain"/>
    <property type="match status" value="1"/>
</dbReference>
<proteinExistence type="predicted"/>
<comment type="caution">
    <text evidence="1">The sequence shown here is derived from an EMBL/GenBank/DDBJ whole genome shotgun (WGS) entry which is preliminary data.</text>
</comment>
<reference evidence="1 2" key="1">
    <citation type="journal article" date="2018" name="Int. J. Syst. Evol. Microbiol.">
        <title>Uliginosibacterium sediminicola sp. nov., isolated from freshwater sediment.</title>
        <authorList>
            <person name="Hwang W.M."/>
            <person name="Kim S.M."/>
            <person name="Kang K."/>
            <person name="Ahn T.Y."/>
        </authorList>
    </citation>
    <scope>NUCLEOTIDE SEQUENCE [LARGE SCALE GENOMIC DNA]</scope>
    <source>
        <strain evidence="1 2">M1-21</strain>
    </source>
</reference>
<evidence type="ECO:0000313" key="2">
    <source>
        <dbReference type="Proteomes" id="UP001410394"/>
    </source>
</evidence>